<dbReference type="PANTHER" id="PTHR43000">
    <property type="entry name" value="DTDP-D-GLUCOSE 4,6-DEHYDRATASE-RELATED"/>
    <property type="match status" value="1"/>
</dbReference>
<dbReference type="InterPro" id="IPR036291">
    <property type="entry name" value="NAD(P)-bd_dom_sf"/>
</dbReference>
<dbReference type="SUPFAM" id="SSF51735">
    <property type="entry name" value="NAD(P)-binding Rossmann-fold domains"/>
    <property type="match status" value="1"/>
</dbReference>
<dbReference type="Gene3D" id="3.40.50.720">
    <property type="entry name" value="NAD(P)-binding Rossmann-like Domain"/>
    <property type="match status" value="1"/>
</dbReference>
<evidence type="ECO:0000256" key="2">
    <source>
        <dbReference type="ARBA" id="ARBA00007637"/>
    </source>
</evidence>
<evidence type="ECO:0000256" key="1">
    <source>
        <dbReference type="ARBA" id="ARBA00005125"/>
    </source>
</evidence>
<protein>
    <submittedName>
        <fullName evidence="4">UDP-glucose 4-epimerase</fullName>
    </submittedName>
</protein>
<name>A0A4R7NT97_9GAMM</name>
<proteinExistence type="inferred from homology"/>
<accession>A0A4R7NT97</accession>
<keyword evidence="5" id="KW-1185">Reference proteome</keyword>
<evidence type="ECO:0000313" key="4">
    <source>
        <dbReference type="EMBL" id="TDU24138.1"/>
    </source>
</evidence>
<dbReference type="EMBL" id="SOBT01000012">
    <property type="protein sequence ID" value="TDU24138.1"/>
    <property type="molecule type" value="Genomic_DNA"/>
</dbReference>
<dbReference type="Pfam" id="PF01370">
    <property type="entry name" value="Epimerase"/>
    <property type="match status" value="1"/>
</dbReference>
<comment type="similarity">
    <text evidence="2">Belongs to the NAD(P)-dependent epimerase/dehydratase family.</text>
</comment>
<dbReference type="InterPro" id="IPR001509">
    <property type="entry name" value="Epimerase_deHydtase"/>
</dbReference>
<evidence type="ECO:0000313" key="5">
    <source>
        <dbReference type="Proteomes" id="UP000295341"/>
    </source>
</evidence>
<feature type="domain" description="NAD-dependent epimerase/dehydratase" evidence="3">
    <location>
        <begin position="4"/>
        <end position="237"/>
    </location>
</feature>
<dbReference type="RefSeq" id="WP_133883562.1">
    <property type="nucleotide sequence ID" value="NZ_MWIN01000003.1"/>
</dbReference>
<organism evidence="4 5">
    <name type="scientific">Panacagrimonas perspica</name>
    <dbReference type="NCBI Taxonomy" id="381431"/>
    <lineage>
        <taxon>Bacteria</taxon>
        <taxon>Pseudomonadati</taxon>
        <taxon>Pseudomonadota</taxon>
        <taxon>Gammaproteobacteria</taxon>
        <taxon>Nevskiales</taxon>
        <taxon>Nevskiaceae</taxon>
        <taxon>Panacagrimonas</taxon>
    </lineage>
</organism>
<dbReference type="Proteomes" id="UP000295341">
    <property type="component" value="Unassembled WGS sequence"/>
</dbReference>
<comment type="caution">
    <text evidence="4">The sequence shown here is derived from an EMBL/GenBank/DDBJ whole genome shotgun (WGS) entry which is preliminary data.</text>
</comment>
<gene>
    <name evidence="4" type="ORF">DFR24_4401</name>
</gene>
<dbReference type="CDD" id="cd08946">
    <property type="entry name" value="SDR_e"/>
    <property type="match status" value="1"/>
</dbReference>
<reference evidence="4 5" key="1">
    <citation type="submission" date="2019-03" db="EMBL/GenBank/DDBJ databases">
        <title>Genomic Encyclopedia of Type Strains, Phase IV (KMG-IV): sequencing the most valuable type-strain genomes for metagenomic binning, comparative biology and taxonomic classification.</title>
        <authorList>
            <person name="Goeker M."/>
        </authorList>
    </citation>
    <scope>NUCLEOTIDE SEQUENCE [LARGE SCALE GENOMIC DNA]</scope>
    <source>
        <strain evidence="4 5">DSM 26377</strain>
    </source>
</reference>
<sequence>MGRVLITGARGFIGTHLARRLAACGHDVIGVGHGQWPPESAHRDGVVNWINGGVNATNLQLACAGGPPPERVYHLAGGSSVGVALANPREDFFKTVASTADLLEWLRTDAPRARLIAISSAAVYGAGHDGAIGEDVRLKPYSPYGHHKAMMEAMCGSYADSYGLEVVIARLFSVYGDGLRKQLLWDLCNRLSTGVPVLQIGGTGGERRDWTEVGDVARALDLIGGADDVVGTAINVGRGEGVEVREIAAHVMDIWKKESDGATTSLGLSGISRPGDPSNLVADSRRLSALGFEWQVGLYEGLTSYVRWFRRELGRSST</sequence>
<comment type="pathway">
    <text evidence="1">Bacterial outer membrane biogenesis; LPS O-antigen biosynthesis.</text>
</comment>
<evidence type="ECO:0000259" key="3">
    <source>
        <dbReference type="Pfam" id="PF01370"/>
    </source>
</evidence>
<dbReference type="AlphaFoldDB" id="A0A4R7NT97"/>
<dbReference type="OrthoDB" id="9803010at2"/>